<organism evidence="1">
    <name type="scientific">Brassica oleracea</name>
    <name type="common">Wild cabbage</name>
    <dbReference type="NCBI Taxonomy" id="3712"/>
    <lineage>
        <taxon>Eukaryota</taxon>
        <taxon>Viridiplantae</taxon>
        <taxon>Streptophyta</taxon>
        <taxon>Embryophyta</taxon>
        <taxon>Tracheophyta</taxon>
        <taxon>Spermatophyta</taxon>
        <taxon>Magnoliopsida</taxon>
        <taxon>eudicotyledons</taxon>
        <taxon>Gunneridae</taxon>
        <taxon>Pentapetalae</taxon>
        <taxon>rosids</taxon>
        <taxon>malvids</taxon>
        <taxon>Brassicales</taxon>
        <taxon>Brassicaceae</taxon>
        <taxon>Brassiceae</taxon>
        <taxon>Brassica</taxon>
    </lineage>
</organism>
<name>A0A3P6CXS2_BRAOL</name>
<accession>A0A3P6CXS2</accession>
<gene>
    <name evidence="1" type="ORF">BOLC2T09578H</name>
</gene>
<dbReference type="AlphaFoldDB" id="A0A3P6CXS2"/>
<protein>
    <submittedName>
        <fullName evidence="1">Uncharacterized protein</fullName>
    </submittedName>
</protein>
<proteinExistence type="predicted"/>
<sequence length="42" mass="4927">MDTVSRRFSIIKDAIDNITTILHHLTLGNQNQNWLMKHCSFL</sequence>
<evidence type="ECO:0000313" key="1">
    <source>
        <dbReference type="EMBL" id="VDD23617.1"/>
    </source>
</evidence>
<reference evidence="1" key="1">
    <citation type="submission" date="2018-11" db="EMBL/GenBank/DDBJ databases">
        <authorList>
            <consortium name="Genoscope - CEA"/>
            <person name="William W."/>
        </authorList>
    </citation>
    <scope>NUCLEOTIDE SEQUENCE</scope>
</reference>
<dbReference type="EMBL" id="LR031874">
    <property type="protein sequence ID" value="VDD23617.1"/>
    <property type="molecule type" value="Genomic_DNA"/>
</dbReference>